<protein>
    <submittedName>
        <fullName evidence="2">Leucine rich repeat protein</fullName>
    </submittedName>
</protein>
<keyword evidence="3" id="KW-1185">Reference proteome</keyword>
<accession>A0A0F4YZ01</accession>
<proteinExistence type="predicted"/>
<feature type="region of interest" description="Disordered" evidence="1">
    <location>
        <begin position="463"/>
        <end position="512"/>
    </location>
</feature>
<feature type="region of interest" description="Disordered" evidence="1">
    <location>
        <begin position="323"/>
        <end position="355"/>
    </location>
</feature>
<evidence type="ECO:0000256" key="1">
    <source>
        <dbReference type="SAM" id="MobiDB-lite"/>
    </source>
</evidence>
<dbReference type="SUPFAM" id="SSF52047">
    <property type="entry name" value="RNI-like"/>
    <property type="match status" value="1"/>
</dbReference>
<reference evidence="2 3" key="1">
    <citation type="submission" date="2015-04" db="EMBL/GenBank/DDBJ databases">
        <authorList>
            <person name="Heijne W.H."/>
            <person name="Fedorova N.D."/>
            <person name="Nierman W.C."/>
            <person name="Vollebregt A.W."/>
            <person name="Zhao Z."/>
            <person name="Wu L."/>
            <person name="Kumar M."/>
            <person name="Stam H."/>
            <person name="van den Berg M.A."/>
            <person name="Pel H.J."/>
        </authorList>
    </citation>
    <scope>NUCLEOTIDE SEQUENCE [LARGE SCALE GENOMIC DNA]</scope>
    <source>
        <strain evidence="2 3">CBS 393.64</strain>
    </source>
</reference>
<feature type="region of interest" description="Disordered" evidence="1">
    <location>
        <begin position="407"/>
        <end position="430"/>
    </location>
</feature>
<dbReference type="Pfam" id="PF13516">
    <property type="entry name" value="LRR_6"/>
    <property type="match status" value="1"/>
</dbReference>
<dbReference type="Gene3D" id="3.80.10.10">
    <property type="entry name" value="Ribonuclease Inhibitor"/>
    <property type="match status" value="1"/>
</dbReference>
<dbReference type="EMBL" id="LASV01000112">
    <property type="protein sequence ID" value="KKA23066.1"/>
    <property type="molecule type" value="Genomic_DNA"/>
</dbReference>
<feature type="compositionally biased region" description="Polar residues" evidence="1">
    <location>
        <begin position="197"/>
        <end position="208"/>
    </location>
</feature>
<evidence type="ECO:0000313" key="3">
    <source>
        <dbReference type="Proteomes" id="UP000053958"/>
    </source>
</evidence>
<dbReference type="AlphaFoldDB" id="A0A0F4YZ01"/>
<dbReference type="RefSeq" id="XP_013329678.1">
    <property type="nucleotide sequence ID" value="XM_013474224.1"/>
</dbReference>
<organism evidence="2 3">
    <name type="scientific">Rasamsonia emersonii (strain ATCC 16479 / CBS 393.64 / IMI 116815)</name>
    <dbReference type="NCBI Taxonomy" id="1408163"/>
    <lineage>
        <taxon>Eukaryota</taxon>
        <taxon>Fungi</taxon>
        <taxon>Dikarya</taxon>
        <taxon>Ascomycota</taxon>
        <taxon>Pezizomycotina</taxon>
        <taxon>Eurotiomycetes</taxon>
        <taxon>Eurotiomycetidae</taxon>
        <taxon>Eurotiales</taxon>
        <taxon>Trichocomaceae</taxon>
        <taxon>Rasamsonia</taxon>
    </lineage>
</organism>
<sequence>MGRLNYSAVLSKDLRKRIPPGTASRAALRDPYLEIDIAAKDLTDEGFDQFIDDLIECLEFRDTDHPQGIAKLHELHLQQNALTTRSLHKLARVVSLSERDLRELDLSDNNLEVHTVEQRKIWQEFLESFRGCFMLKKLDFSRNALGPRGLEILAKVYVKSDLDFFEPDSIITDEPHRVETSSDHAVLPPEVGKENANPGTQFLSNTPRKSRSMLQSKGRCQTLSPAARVCTEAELRRYSCTRGLRSIPYLILSNVSMTSGSAVHLSTILSMHRAPERLLAFLPGGKAPNLPDLAGCSKGIVWLPNEGLGSLAREFLEMTEKIGQSGSDTESEGDVNDSNGPRAVHGVSHGDVKRRQMRKKLDVEYTRLKKRVRIDVLNFEGVHSAEIWSVALKMMVQCRAILLEDRDRPPAAASSESSQLERTLDHESQTKHEAFCTTTESDIVASGPFHPSTENFDIHFPILQGKTRPVSPPPQERPKKATNPMPPPHGKLPSSSSGKGLNHAASTATNSLPRKEKWRFDLPMEIWRRIIANAVGAEGILDREQQLQIMYYSTNWNSLAQEMSVKGAADNQQIWKILESMDCFTYRPPS</sequence>
<dbReference type="InterPro" id="IPR032675">
    <property type="entry name" value="LRR_dom_sf"/>
</dbReference>
<comment type="caution">
    <text evidence="2">The sequence shown here is derived from an EMBL/GenBank/DDBJ whole genome shotgun (WGS) entry which is preliminary data.</text>
</comment>
<dbReference type="GeneID" id="25315296"/>
<dbReference type="Proteomes" id="UP000053958">
    <property type="component" value="Unassembled WGS sequence"/>
</dbReference>
<name>A0A0F4YZ01_RASE3</name>
<gene>
    <name evidence="2" type="ORF">T310_2945</name>
</gene>
<feature type="region of interest" description="Disordered" evidence="1">
    <location>
        <begin position="177"/>
        <end position="208"/>
    </location>
</feature>
<evidence type="ECO:0000313" key="2">
    <source>
        <dbReference type="EMBL" id="KKA23066.1"/>
    </source>
</evidence>
<dbReference type="OrthoDB" id="9876299at2759"/>
<feature type="compositionally biased region" description="Low complexity" evidence="1">
    <location>
        <begin position="491"/>
        <end position="501"/>
    </location>
</feature>
<dbReference type="InterPro" id="IPR001611">
    <property type="entry name" value="Leu-rich_rpt"/>
</dbReference>